<evidence type="ECO:0000259" key="9">
    <source>
        <dbReference type="Pfam" id="PF21791"/>
    </source>
</evidence>
<name>A0A2V0PH20_9CHLO</name>
<keyword evidence="6" id="KW-0520">NAD</keyword>
<evidence type="ECO:0000256" key="1">
    <source>
        <dbReference type="ARBA" id="ARBA00001974"/>
    </source>
</evidence>
<sequence length="459" mass="45982">MAAAAALPPHAEVLVVGGGLAAGYVARAAVEHGLGGVVILGEEPVVSYERPALSKAYLFPEGAARLPGFHTCVGGGGERQEAPWYREHGVTFATSAPVESIDLARREARVKGGRAITFGALVVATGARALTLSDPGLPGGDLPGVHSLRSVGDADALLADVARLKGAGGGAVVIGGGYIGAEVASGLSLQGVPVTVAFPDASLLARVVPRELGAIYEALYEAKGVRLLKGATATGCVPGPDGRVAGVRLGDGSVLEAGLVVAGVGARPNAELLDGQAKREGPGRGGLVVDSSLRCLGPDGAPLDRVYAVGDVAAFPLSSQGDVIVRQEHVTHARSSAAYVAAALAGKPPAPRYEYLPFFYSRVFGGVSWVFYGASPPGAVAVPFGLAPAAAAAAEGRASKFGAYLLDPASGRLAGVFLESGSPEENEAARALAAARPAADAEELRAAGAGYLLAAAARL</sequence>
<keyword evidence="4" id="KW-0274">FAD</keyword>
<proteinExistence type="inferred from homology"/>
<evidence type="ECO:0000256" key="5">
    <source>
        <dbReference type="ARBA" id="ARBA00023002"/>
    </source>
</evidence>
<dbReference type="STRING" id="307507.A0A2V0PH20"/>
<accession>A0A2V0PH20</accession>
<evidence type="ECO:0000259" key="8">
    <source>
        <dbReference type="Pfam" id="PF07992"/>
    </source>
</evidence>
<dbReference type="GO" id="GO:0005737">
    <property type="term" value="C:cytoplasm"/>
    <property type="evidence" value="ECO:0007669"/>
    <property type="project" value="TreeGrafter"/>
</dbReference>
<dbReference type="PRINTS" id="PR00368">
    <property type="entry name" value="FADPNR"/>
</dbReference>
<dbReference type="EMBL" id="BDRX01000081">
    <property type="protein sequence ID" value="GBF96507.1"/>
    <property type="molecule type" value="Genomic_DNA"/>
</dbReference>
<comment type="caution">
    <text evidence="10">The sequence shown here is derived from an EMBL/GenBank/DDBJ whole genome shotgun (WGS) entry which is preliminary data.</text>
</comment>
<evidence type="ECO:0000256" key="3">
    <source>
        <dbReference type="ARBA" id="ARBA00022630"/>
    </source>
</evidence>
<gene>
    <name evidence="10" type="ORF">Rsub_09849</name>
</gene>
<dbReference type="InterPro" id="IPR016156">
    <property type="entry name" value="FAD/NAD-linked_Rdtase_dimer_sf"/>
</dbReference>
<evidence type="ECO:0000256" key="7">
    <source>
        <dbReference type="ARBA" id="ARBA00038920"/>
    </source>
</evidence>
<protein>
    <recommendedName>
        <fullName evidence="7">monodehydroascorbate reductase (NADH)</fullName>
        <ecNumber evidence="7">1.6.5.4</ecNumber>
    </recommendedName>
</protein>
<keyword evidence="11" id="KW-1185">Reference proteome</keyword>
<dbReference type="InterPro" id="IPR048618">
    <property type="entry name" value="MDHAR3-like_C"/>
</dbReference>
<reference evidence="10 11" key="1">
    <citation type="journal article" date="2018" name="Sci. Rep.">
        <title>Raphidocelis subcapitata (=Pseudokirchneriella subcapitata) provides an insight into genome evolution and environmental adaptations in the Sphaeropleales.</title>
        <authorList>
            <person name="Suzuki S."/>
            <person name="Yamaguchi H."/>
            <person name="Nakajima N."/>
            <person name="Kawachi M."/>
        </authorList>
    </citation>
    <scope>NUCLEOTIDE SEQUENCE [LARGE SCALE GENOMIC DNA]</scope>
    <source>
        <strain evidence="10 11">NIES-35</strain>
    </source>
</reference>
<dbReference type="Proteomes" id="UP000247498">
    <property type="component" value="Unassembled WGS sequence"/>
</dbReference>
<dbReference type="PANTHER" id="PTHR43557:SF2">
    <property type="entry name" value="RIESKE DOMAIN-CONTAINING PROTEIN-RELATED"/>
    <property type="match status" value="1"/>
</dbReference>
<dbReference type="InterPro" id="IPR036188">
    <property type="entry name" value="FAD/NAD-bd_sf"/>
</dbReference>
<dbReference type="Pfam" id="PF21791">
    <property type="entry name" value="MDHAR3-like_C"/>
    <property type="match status" value="1"/>
</dbReference>
<dbReference type="SUPFAM" id="SSF51905">
    <property type="entry name" value="FAD/NAD(P)-binding domain"/>
    <property type="match status" value="1"/>
</dbReference>
<dbReference type="OrthoDB" id="432169at2759"/>
<comment type="similarity">
    <text evidence="2">Belongs to the FAD-dependent oxidoreductase family.</text>
</comment>
<keyword evidence="5" id="KW-0560">Oxidoreductase</keyword>
<evidence type="ECO:0000313" key="10">
    <source>
        <dbReference type="EMBL" id="GBF96507.1"/>
    </source>
</evidence>
<dbReference type="InParanoid" id="A0A2V0PH20"/>
<dbReference type="Gene3D" id="3.30.390.30">
    <property type="match status" value="1"/>
</dbReference>
<evidence type="ECO:0000313" key="11">
    <source>
        <dbReference type="Proteomes" id="UP000247498"/>
    </source>
</evidence>
<feature type="domain" description="FAD/NAD(P)-binding" evidence="8">
    <location>
        <begin position="12"/>
        <end position="335"/>
    </location>
</feature>
<dbReference type="AlphaFoldDB" id="A0A2V0PH20"/>
<dbReference type="GO" id="GO:0016656">
    <property type="term" value="F:monodehydroascorbate reductase (NADH) activity"/>
    <property type="evidence" value="ECO:0007669"/>
    <property type="project" value="UniProtKB-EC"/>
</dbReference>
<evidence type="ECO:0000256" key="6">
    <source>
        <dbReference type="ARBA" id="ARBA00023027"/>
    </source>
</evidence>
<comment type="cofactor">
    <cofactor evidence="1">
        <name>FAD</name>
        <dbReference type="ChEBI" id="CHEBI:57692"/>
    </cofactor>
</comment>
<dbReference type="Gene3D" id="3.50.50.60">
    <property type="entry name" value="FAD/NAD(P)-binding domain"/>
    <property type="match status" value="2"/>
</dbReference>
<dbReference type="PANTHER" id="PTHR43557">
    <property type="entry name" value="APOPTOSIS-INDUCING FACTOR 1"/>
    <property type="match status" value="1"/>
</dbReference>
<dbReference type="EC" id="1.6.5.4" evidence="7"/>
<dbReference type="Pfam" id="PF07992">
    <property type="entry name" value="Pyr_redox_2"/>
    <property type="match status" value="1"/>
</dbReference>
<feature type="domain" description="Monodehydroascorbate reductase 3-like C-terminal" evidence="9">
    <location>
        <begin position="356"/>
        <end position="448"/>
    </location>
</feature>
<dbReference type="InterPro" id="IPR023753">
    <property type="entry name" value="FAD/NAD-binding_dom"/>
</dbReference>
<dbReference type="PRINTS" id="PR00411">
    <property type="entry name" value="PNDRDTASEI"/>
</dbReference>
<dbReference type="FunCoup" id="A0A2V0PH20">
    <property type="interactions" value="1328"/>
</dbReference>
<keyword evidence="3" id="KW-0285">Flavoprotein</keyword>
<dbReference type="InterPro" id="IPR050446">
    <property type="entry name" value="FAD-oxidoreductase/Apoptosis"/>
</dbReference>
<evidence type="ECO:0000256" key="2">
    <source>
        <dbReference type="ARBA" id="ARBA00006442"/>
    </source>
</evidence>
<evidence type="ECO:0000256" key="4">
    <source>
        <dbReference type="ARBA" id="ARBA00022827"/>
    </source>
</evidence>
<organism evidence="10 11">
    <name type="scientific">Raphidocelis subcapitata</name>
    <dbReference type="NCBI Taxonomy" id="307507"/>
    <lineage>
        <taxon>Eukaryota</taxon>
        <taxon>Viridiplantae</taxon>
        <taxon>Chlorophyta</taxon>
        <taxon>core chlorophytes</taxon>
        <taxon>Chlorophyceae</taxon>
        <taxon>CS clade</taxon>
        <taxon>Sphaeropleales</taxon>
        <taxon>Selenastraceae</taxon>
        <taxon>Raphidocelis</taxon>
    </lineage>
</organism>